<evidence type="ECO:0000313" key="2">
    <source>
        <dbReference type="EnsemblPlants" id="LPERR07G21420.1"/>
    </source>
</evidence>
<dbReference type="AlphaFoldDB" id="A0A0D9X2A4"/>
<proteinExistence type="predicted"/>
<dbReference type="Gramene" id="LPERR07G21420.1">
    <property type="protein sequence ID" value="LPERR07G21420.1"/>
    <property type="gene ID" value="LPERR07G21420"/>
</dbReference>
<accession>A0A0D9X2A4</accession>
<feature type="region of interest" description="Disordered" evidence="1">
    <location>
        <begin position="1"/>
        <end position="45"/>
    </location>
</feature>
<reference evidence="2" key="3">
    <citation type="submission" date="2015-04" db="UniProtKB">
        <authorList>
            <consortium name="EnsemblPlants"/>
        </authorList>
    </citation>
    <scope>IDENTIFICATION</scope>
</reference>
<dbReference type="Proteomes" id="UP000032180">
    <property type="component" value="Chromosome 7"/>
</dbReference>
<dbReference type="EnsemblPlants" id="LPERR07G21420.1">
    <property type="protein sequence ID" value="LPERR07G21420.1"/>
    <property type="gene ID" value="LPERR07G21420"/>
</dbReference>
<name>A0A0D9X2A4_9ORYZ</name>
<sequence length="244" mass="26612">MGFSPKAQRPRAKTGTSRGEPAANSGTAAAHGDEQLASPCRPASPPHPWPELALLKPCKTLMTHQFFCSVHKSKDRALEGLEVRAPRPGQCRWRPEGRRYPERTLKDRLRYTNPDIALAVEFVAPATAMENANAAGYQCPEVAFEFGIATSRSGFRIFCLPSLSRSEDTSCIVPGTVMTWRLFAISTTPIAMGPSERIATMGLHNDIARRIGLQVSSLEAAEHRNCTTASSNTTITYGNGLEKK</sequence>
<dbReference type="HOGENOM" id="CLU_1139452_0_0_1"/>
<reference evidence="2 3" key="1">
    <citation type="submission" date="2012-08" db="EMBL/GenBank/DDBJ databases">
        <title>Oryza genome evolution.</title>
        <authorList>
            <person name="Wing R.A."/>
        </authorList>
    </citation>
    <scope>NUCLEOTIDE SEQUENCE</scope>
</reference>
<evidence type="ECO:0000256" key="1">
    <source>
        <dbReference type="SAM" id="MobiDB-lite"/>
    </source>
</evidence>
<protein>
    <submittedName>
        <fullName evidence="2">Uncharacterized protein</fullName>
    </submittedName>
</protein>
<evidence type="ECO:0000313" key="3">
    <source>
        <dbReference type="Proteomes" id="UP000032180"/>
    </source>
</evidence>
<reference evidence="3" key="2">
    <citation type="submission" date="2013-12" db="EMBL/GenBank/DDBJ databases">
        <authorList>
            <person name="Yu Y."/>
            <person name="Lee S."/>
            <person name="de Baynast K."/>
            <person name="Wissotski M."/>
            <person name="Liu L."/>
            <person name="Talag J."/>
            <person name="Goicoechea J."/>
            <person name="Angelova A."/>
            <person name="Jetty R."/>
            <person name="Kudrna D."/>
            <person name="Golser W."/>
            <person name="Rivera L."/>
            <person name="Zhang J."/>
            <person name="Wing R."/>
        </authorList>
    </citation>
    <scope>NUCLEOTIDE SEQUENCE</scope>
</reference>
<organism evidence="2 3">
    <name type="scientific">Leersia perrieri</name>
    <dbReference type="NCBI Taxonomy" id="77586"/>
    <lineage>
        <taxon>Eukaryota</taxon>
        <taxon>Viridiplantae</taxon>
        <taxon>Streptophyta</taxon>
        <taxon>Embryophyta</taxon>
        <taxon>Tracheophyta</taxon>
        <taxon>Spermatophyta</taxon>
        <taxon>Magnoliopsida</taxon>
        <taxon>Liliopsida</taxon>
        <taxon>Poales</taxon>
        <taxon>Poaceae</taxon>
        <taxon>BOP clade</taxon>
        <taxon>Oryzoideae</taxon>
        <taxon>Oryzeae</taxon>
        <taxon>Oryzinae</taxon>
        <taxon>Leersia</taxon>
    </lineage>
</organism>
<keyword evidence="3" id="KW-1185">Reference proteome</keyword>